<evidence type="ECO:0000313" key="3">
    <source>
        <dbReference type="Proteomes" id="UP000217790"/>
    </source>
</evidence>
<proteinExistence type="predicted"/>
<evidence type="ECO:0000313" key="2">
    <source>
        <dbReference type="EMBL" id="PBK86538.1"/>
    </source>
</evidence>
<gene>
    <name evidence="2" type="ORF">ARMGADRAFT_1035410</name>
</gene>
<dbReference type="InParanoid" id="A0A2H3D6T2"/>
<dbReference type="EMBL" id="KZ293683">
    <property type="protein sequence ID" value="PBK86538.1"/>
    <property type="molecule type" value="Genomic_DNA"/>
</dbReference>
<feature type="compositionally biased region" description="Low complexity" evidence="1">
    <location>
        <begin position="221"/>
        <end position="230"/>
    </location>
</feature>
<dbReference type="OrthoDB" id="2521594at2759"/>
<feature type="region of interest" description="Disordered" evidence="1">
    <location>
        <begin position="1"/>
        <end position="23"/>
    </location>
</feature>
<dbReference type="Gene3D" id="1.10.510.10">
    <property type="entry name" value="Transferase(Phosphotransferase) domain 1"/>
    <property type="match status" value="1"/>
</dbReference>
<dbReference type="STRING" id="47427.A0A2H3D6T2"/>
<evidence type="ECO:0008006" key="4">
    <source>
        <dbReference type="Google" id="ProtNLM"/>
    </source>
</evidence>
<reference evidence="3" key="1">
    <citation type="journal article" date="2017" name="Nat. Ecol. Evol.">
        <title>Genome expansion and lineage-specific genetic innovations in the forest pathogenic fungi Armillaria.</title>
        <authorList>
            <person name="Sipos G."/>
            <person name="Prasanna A.N."/>
            <person name="Walter M.C."/>
            <person name="O'Connor E."/>
            <person name="Balint B."/>
            <person name="Krizsan K."/>
            <person name="Kiss B."/>
            <person name="Hess J."/>
            <person name="Varga T."/>
            <person name="Slot J."/>
            <person name="Riley R."/>
            <person name="Boka B."/>
            <person name="Rigling D."/>
            <person name="Barry K."/>
            <person name="Lee J."/>
            <person name="Mihaltcheva S."/>
            <person name="LaButti K."/>
            <person name="Lipzen A."/>
            <person name="Waldron R."/>
            <person name="Moloney N.M."/>
            <person name="Sperisen C."/>
            <person name="Kredics L."/>
            <person name="Vagvoelgyi C."/>
            <person name="Patrignani A."/>
            <person name="Fitzpatrick D."/>
            <person name="Nagy I."/>
            <person name="Doyle S."/>
            <person name="Anderson J.B."/>
            <person name="Grigoriev I.V."/>
            <person name="Gueldener U."/>
            <person name="Muensterkoetter M."/>
            <person name="Nagy L.G."/>
        </authorList>
    </citation>
    <scope>NUCLEOTIDE SEQUENCE [LARGE SCALE GENOMIC DNA]</scope>
    <source>
        <strain evidence="3">Ar21-2</strain>
    </source>
</reference>
<feature type="region of interest" description="Disordered" evidence="1">
    <location>
        <begin position="207"/>
        <end position="230"/>
    </location>
</feature>
<organism evidence="2 3">
    <name type="scientific">Armillaria gallica</name>
    <name type="common">Bulbous honey fungus</name>
    <name type="synonym">Armillaria bulbosa</name>
    <dbReference type="NCBI Taxonomy" id="47427"/>
    <lineage>
        <taxon>Eukaryota</taxon>
        <taxon>Fungi</taxon>
        <taxon>Dikarya</taxon>
        <taxon>Basidiomycota</taxon>
        <taxon>Agaricomycotina</taxon>
        <taxon>Agaricomycetes</taxon>
        <taxon>Agaricomycetidae</taxon>
        <taxon>Agaricales</taxon>
        <taxon>Marasmiineae</taxon>
        <taxon>Physalacriaceae</taxon>
        <taxon>Armillaria</taxon>
    </lineage>
</organism>
<name>A0A2H3D6T2_ARMGA</name>
<dbReference type="InterPro" id="IPR011009">
    <property type="entry name" value="Kinase-like_dom_sf"/>
</dbReference>
<dbReference type="SUPFAM" id="SSF56112">
    <property type="entry name" value="Protein kinase-like (PK-like)"/>
    <property type="match status" value="1"/>
</dbReference>
<protein>
    <recommendedName>
        <fullName evidence="4">Protein kinase domain-containing protein</fullName>
    </recommendedName>
</protein>
<keyword evidence="3" id="KW-1185">Reference proteome</keyword>
<sequence>MFAVERHTPDFQHPSKPFMDPPNVLTASSKHSDLVMKDLLLAVPTATVDVTALWSCSSHSIDNPWRGNTRKRDFKRHTSQPFMDTQGAPTPSSKNYGLATKDLPLFVVVLLIFQRRLLSLQHFQARFRPAVSTCRAEGRDEPFVIKLVPEAHSDMIWREFYMYEVVLTECFLVPRFHGLFQRPAGGWFAFYLGDVGDNLEKCMAWTGRSSTRQSPPPPCTLPTTTTAGDPSTALLSRPAHRLHAADAIATSVITNGFDIGYRNLEVDGYREYRRRCARDYRLTRHAGHYWRQVAGGTALGLILKDDRQLLSAREPVHYVTSVSGRHITVTEGEFDATRIQWRQLVQSAKQLHSLGILHGDLQPRNVAEISEGFKFFDFGRKELHRCQQARYIGTPLPISQEDAVADILITIIIEKVN</sequence>
<evidence type="ECO:0000256" key="1">
    <source>
        <dbReference type="SAM" id="MobiDB-lite"/>
    </source>
</evidence>
<dbReference type="AlphaFoldDB" id="A0A2H3D6T2"/>
<feature type="compositionally biased region" description="Basic and acidic residues" evidence="1">
    <location>
        <begin position="1"/>
        <end position="10"/>
    </location>
</feature>
<accession>A0A2H3D6T2</accession>
<dbReference type="Proteomes" id="UP000217790">
    <property type="component" value="Unassembled WGS sequence"/>
</dbReference>